<proteinExistence type="predicted"/>
<dbReference type="AlphaFoldDB" id="A0A1G8H8A3"/>
<reference evidence="2" key="1">
    <citation type="submission" date="2016-10" db="EMBL/GenBank/DDBJ databases">
        <authorList>
            <person name="Varghese N."/>
            <person name="Submissions S."/>
        </authorList>
    </citation>
    <scope>NUCLEOTIDE SEQUENCE [LARGE SCALE GENOMIC DNA]</scope>
    <source>
        <strain evidence="2">DSM 23313</strain>
    </source>
</reference>
<dbReference type="EMBL" id="FNDQ01000047">
    <property type="protein sequence ID" value="SDI02730.1"/>
    <property type="molecule type" value="Genomic_DNA"/>
</dbReference>
<dbReference type="Proteomes" id="UP000243588">
    <property type="component" value="Unassembled WGS sequence"/>
</dbReference>
<evidence type="ECO:0000313" key="2">
    <source>
        <dbReference type="Proteomes" id="UP000243588"/>
    </source>
</evidence>
<accession>A0A1G8H8A3</accession>
<sequence>MKKDVKLTIQEVENRNIPTFLSESALAAARCTTTTCTTCTCTSSSDSKETTVVIEAEIK</sequence>
<dbReference type="STRING" id="702745.SAMN05421818_1471"/>
<name>A0A1G8H8A3_9FLAO</name>
<gene>
    <name evidence="1" type="ORF">SAMN05421818_1471</name>
</gene>
<keyword evidence="2" id="KW-1185">Reference proteome</keyword>
<evidence type="ECO:0000313" key="1">
    <source>
        <dbReference type="EMBL" id="SDI02730.1"/>
    </source>
</evidence>
<organism evidence="1 2">
    <name type="scientific">Myroides phaeus</name>
    <dbReference type="NCBI Taxonomy" id="702745"/>
    <lineage>
        <taxon>Bacteria</taxon>
        <taxon>Pseudomonadati</taxon>
        <taxon>Bacteroidota</taxon>
        <taxon>Flavobacteriia</taxon>
        <taxon>Flavobacteriales</taxon>
        <taxon>Flavobacteriaceae</taxon>
        <taxon>Myroides</taxon>
    </lineage>
</organism>
<protein>
    <submittedName>
        <fullName evidence="1">Thiazolylpeptide-type bacteriocin</fullName>
    </submittedName>
</protein>
<dbReference type="RefSeq" id="WP_090410530.1">
    <property type="nucleotide sequence ID" value="NZ_FNDQ01000047.1"/>
</dbReference>